<comment type="caution">
    <text evidence="3">The sequence shown here is derived from an EMBL/GenBank/DDBJ whole genome shotgun (WGS) entry which is preliminary data.</text>
</comment>
<accession>A0A7C3PH31</accession>
<dbReference type="PROSITE" id="PS51257">
    <property type="entry name" value="PROKAR_LIPOPROTEIN"/>
    <property type="match status" value="1"/>
</dbReference>
<feature type="chain" id="PRO_5027692490" evidence="2">
    <location>
        <begin position="24"/>
        <end position="286"/>
    </location>
</feature>
<keyword evidence="2" id="KW-0732">Signal</keyword>
<dbReference type="AlphaFoldDB" id="A0A7C3PH31"/>
<proteinExistence type="predicted"/>
<feature type="signal peptide" evidence="2">
    <location>
        <begin position="1"/>
        <end position="23"/>
    </location>
</feature>
<evidence type="ECO:0000313" key="3">
    <source>
        <dbReference type="EMBL" id="HFM99279.1"/>
    </source>
</evidence>
<feature type="region of interest" description="Disordered" evidence="1">
    <location>
        <begin position="24"/>
        <end position="45"/>
    </location>
</feature>
<name>A0A7C3PH31_9CYAN</name>
<dbReference type="EMBL" id="DSRU01000233">
    <property type="protein sequence ID" value="HFM99279.1"/>
    <property type="molecule type" value="Genomic_DNA"/>
</dbReference>
<protein>
    <submittedName>
        <fullName evidence="3">DUF4382 domain-containing protein</fullName>
    </submittedName>
</protein>
<evidence type="ECO:0000256" key="1">
    <source>
        <dbReference type="SAM" id="MobiDB-lite"/>
    </source>
</evidence>
<evidence type="ECO:0000256" key="2">
    <source>
        <dbReference type="SAM" id="SignalP"/>
    </source>
</evidence>
<organism evidence="3">
    <name type="scientific">Oscillatoriales cyanobacterium SpSt-418</name>
    <dbReference type="NCBI Taxonomy" id="2282169"/>
    <lineage>
        <taxon>Bacteria</taxon>
        <taxon>Bacillati</taxon>
        <taxon>Cyanobacteriota</taxon>
        <taxon>Cyanophyceae</taxon>
        <taxon>Oscillatoriophycideae</taxon>
        <taxon>Oscillatoriales</taxon>
    </lineage>
</organism>
<sequence>MSHKTWGPLSAIAFLAFSVGCTSSTPTTQTGSPETQTANQTATNEQGTLAVRANGEDFVRQGFTSKDGWKIEFRNVYATLGDVTAYQTDPPYDAEKDKQLSAKQQVSVAKTQTVDLKTTTPDTVVVGEAKAPAGRYNALSWRMVKPTEGPAQGYPLMLVGEARKGGKTVDFAIKIDQELAFSCGDFVGDDRKGNLEAGKTADLEATFHFDHLFGDAETPMDDDLNKGALGFEPLAQIASNGKVDANLATLKQKLKPTDYQKLVELLPSLGHVGEGHCKETIIKAGA</sequence>
<gene>
    <name evidence="3" type="ORF">ENR64_16275</name>
</gene>
<reference evidence="3" key="1">
    <citation type="journal article" date="2020" name="mSystems">
        <title>Genome- and Community-Level Interaction Insights into Carbon Utilization and Element Cycling Functions of Hydrothermarchaeota in Hydrothermal Sediment.</title>
        <authorList>
            <person name="Zhou Z."/>
            <person name="Liu Y."/>
            <person name="Xu W."/>
            <person name="Pan J."/>
            <person name="Luo Z.H."/>
            <person name="Li M."/>
        </authorList>
    </citation>
    <scope>NUCLEOTIDE SEQUENCE [LARGE SCALE GENOMIC DNA]</scope>
    <source>
        <strain evidence="3">SpSt-418</strain>
    </source>
</reference>